<organism evidence="5 6">
    <name type="scientific">Levilactobacillus lanxiensis</name>
    <dbReference type="NCBI Taxonomy" id="2799568"/>
    <lineage>
        <taxon>Bacteria</taxon>
        <taxon>Bacillati</taxon>
        <taxon>Bacillota</taxon>
        <taxon>Bacilli</taxon>
        <taxon>Lactobacillales</taxon>
        <taxon>Lactobacillaceae</taxon>
        <taxon>Levilactobacillus</taxon>
    </lineage>
</organism>
<dbReference type="PANTHER" id="PTHR43024">
    <property type="entry name" value="UDP-N-ACETYLMURAMOYL-TRIPEPTIDE--D-ALANYL-D-ALANINE LIGASE"/>
    <property type="match status" value="1"/>
</dbReference>
<dbReference type="Proteomes" id="UP001597189">
    <property type="component" value="Unassembled WGS sequence"/>
</dbReference>
<accession>A0ABW4D590</accession>
<evidence type="ECO:0000313" key="5">
    <source>
        <dbReference type="EMBL" id="MFD1455916.1"/>
    </source>
</evidence>
<feature type="domain" description="Mur ligase central" evidence="4">
    <location>
        <begin position="123"/>
        <end position="321"/>
    </location>
</feature>
<evidence type="ECO:0000256" key="2">
    <source>
        <dbReference type="ARBA" id="ARBA00022741"/>
    </source>
</evidence>
<gene>
    <name evidence="5" type="ORF">ACFQ44_09590</name>
</gene>
<dbReference type="PANTHER" id="PTHR43024:SF1">
    <property type="entry name" value="UDP-N-ACETYLMURAMOYL-TRIPEPTIDE--D-ALANYL-D-ALANINE LIGASE"/>
    <property type="match status" value="1"/>
</dbReference>
<reference evidence="6" key="1">
    <citation type="journal article" date="2019" name="Int. J. Syst. Evol. Microbiol.">
        <title>The Global Catalogue of Microorganisms (GCM) 10K type strain sequencing project: providing services to taxonomists for standard genome sequencing and annotation.</title>
        <authorList>
            <consortium name="The Broad Institute Genomics Platform"/>
            <consortium name="The Broad Institute Genome Sequencing Center for Infectious Disease"/>
            <person name="Wu L."/>
            <person name="Ma J."/>
        </authorList>
    </citation>
    <scope>NUCLEOTIDE SEQUENCE [LARGE SCALE GENOMIC DNA]</scope>
    <source>
        <strain evidence="6">CCM 8979</strain>
    </source>
</reference>
<evidence type="ECO:0000256" key="3">
    <source>
        <dbReference type="ARBA" id="ARBA00022840"/>
    </source>
</evidence>
<protein>
    <submittedName>
        <fullName evidence="5">Mur ligase family protein</fullName>
    </submittedName>
</protein>
<dbReference type="InterPro" id="IPR051046">
    <property type="entry name" value="MurCDEF_CellWall_CoF430Synth"/>
</dbReference>
<dbReference type="Pfam" id="PF08245">
    <property type="entry name" value="Mur_ligase_M"/>
    <property type="match status" value="1"/>
</dbReference>
<dbReference type="Gene3D" id="3.90.190.20">
    <property type="entry name" value="Mur ligase, C-terminal domain"/>
    <property type="match status" value="1"/>
</dbReference>
<dbReference type="Gene3D" id="3.40.1190.10">
    <property type="entry name" value="Mur-like, catalytic domain"/>
    <property type="match status" value="1"/>
</dbReference>
<dbReference type="SUPFAM" id="SSF53623">
    <property type="entry name" value="MurD-like peptide ligases, catalytic domain"/>
    <property type="match status" value="1"/>
</dbReference>
<dbReference type="InterPro" id="IPR013221">
    <property type="entry name" value="Mur_ligase_cen"/>
</dbReference>
<evidence type="ECO:0000256" key="1">
    <source>
        <dbReference type="ARBA" id="ARBA00022598"/>
    </source>
</evidence>
<dbReference type="SUPFAM" id="SSF53244">
    <property type="entry name" value="MurD-like peptide ligases, peptide-binding domain"/>
    <property type="match status" value="1"/>
</dbReference>
<dbReference type="InterPro" id="IPR036565">
    <property type="entry name" value="Mur-like_cat_sf"/>
</dbReference>
<name>A0ABW4D590_9LACO</name>
<keyword evidence="6" id="KW-1185">Reference proteome</keyword>
<comment type="caution">
    <text evidence="5">The sequence shown here is derived from an EMBL/GenBank/DDBJ whole genome shotgun (WGS) entry which is preliminary data.</text>
</comment>
<sequence>MKLDQNDFRLLKGRLYGKNANVAVDYFGHKPGSFAKYEGTQGGYINLSDERRDYLHMGHLAKSFQPIEWLKTHQNEISLLVIEKPIPELADSISQFIVNNTWEFYKEVAAYVRAMYQGQVIAITGSVGKSTTRLMIKKLLDDTHAKVLSNFRNDNTRQTVPQLLTSLLEAPDVLVAEISINALNGRDHGPISPMLKSNVAVITQIGGAHLEELQNQEDPTMFLAERKTRIFRGMSADGAAIINRDMEPRIYRYVRRRALEKVQRIYTFSFHDEQADAYVLSTENFRDYTELTLNILDETVQVNLSMPGTGVIMDLLASALAVKSLNRELPESLAQSFADFQALNSELKFQRVTTPNGTVTVVDDTHGSTLHSVNNVISVFKERGAFYAGDKVLVMETGEDLGEQASEYNMKFKDGIVASGIDTFIGYRDEYIRPLEQALTDEIKTDFYQELPPVISKIEALPDDSLVIVKASDGRKYGSDLWTLPTKFAK</sequence>
<evidence type="ECO:0000259" key="4">
    <source>
        <dbReference type="Pfam" id="PF08245"/>
    </source>
</evidence>
<keyword evidence="1 5" id="KW-0436">Ligase</keyword>
<dbReference type="RefSeq" id="WP_203645995.1">
    <property type="nucleotide sequence ID" value="NZ_BOLN01000007.1"/>
</dbReference>
<proteinExistence type="predicted"/>
<keyword evidence="2" id="KW-0547">Nucleotide-binding</keyword>
<dbReference type="EMBL" id="JBHTOD010000007">
    <property type="protein sequence ID" value="MFD1455916.1"/>
    <property type="molecule type" value="Genomic_DNA"/>
</dbReference>
<dbReference type="GO" id="GO:0016874">
    <property type="term" value="F:ligase activity"/>
    <property type="evidence" value="ECO:0007669"/>
    <property type="project" value="UniProtKB-KW"/>
</dbReference>
<evidence type="ECO:0000313" key="6">
    <source>
        <dbReference type="Proteomes" id="UP001597189"/>
    </source>
</evidence>
<keyword evidence="3" id="KW-0067">ATP-binding</keyword>
<dbReference type="InterPro" id="IPR036615">
    <property type="entry name" value="Mur_ligase_C_dom_sf"/>
</dbReference>